<organism evidence="20 21">
    <name type="scientific">Devosia limi DSM 17137</name>
    <dbReference type="NCBI Taxonomy" id="1121477"/>
    <lineage>
        <taxon>Bacteria</taxon>
        <taxon>Pseudomonadati</taxon>
        <taxon>Pseudomonadota</taxon>
        <taxon>Alphaproteobacteria</taxon>
        <taxon>Hyphomicrobiales</taxon>
        <taxon>Devosiaceae</taxon>
        <taxon>Devosia</taxon>
    </lineage>
</organism>
<evidence type="ECO:0000256" key="7">
    <source>
        <dbReference type="ARBA" id="ARBA00022695"/>
    </source>
</evidence>
<comment type="subcellular location">
    <subcellularLocation>
        <location evidence="1 17">Cytoplasm</location>
    </subcellularLocation>
</comment>
<dbReference type="GO" id="GO:0000287">
    <property type="term" value="F:magnesium ion binding"/>
    <property type="evidence" value="ECO:0007669"/>
    <property type="project" value="UniProtKB-UniRule"/>
</dbReference>
<dbReference type="Pfam" id="PF11799">
    <property type="entry name" value="IMS_C"/>
    <property type="match status" value="1"/>
</dbReference>
<keyword evidence="12 17" id="KW-0239">DNA-directed DNA polymerase</keyword>
<evidence type="ECO:0000256" key="16">
    <source>
        <dbReference type="ARBA" id="ARBA00049244"/>
    </source>
</evidence>
<evidence type="ECO:0000256" key="17">
    <source>
        <dbReference type="HAMAP-Rule" id="MF_01113"/>
    </source>
</evidence>
<dbReference type="Gene3D" id="3.30.1490.100">
    <property type="entry name" value="DNA polymerase, Y-family, little finger domain"/>
    <property type="match status" value="1"/>
</dbReference>
<dbReference type="CDD" id="cd03586">
    <property type="entry name" value="PolY_Pol_IV_kappa"/>
    <property type="match status" value="1"/>
</dbReference>
<evidence type="ECO:0000256" key="9">
    <source>
        <dbReference type="ARBA" id="ARBA00022723"/>
    </source>
</evidence>
<evidence type="ECO:0000256" key="10">
    <source>
        <dbReference type="ARBA" id="ARBA00022763"/>
    </source>
</evidence>
<feature type="binding site" evidence="17">
    <location>
        <position position="46"/>
    </location>
    <ligand>
        <name>Mg(2+)</name>
        <dbReference type="ChEBI" id="CHEBI:18420"/>
    </ligand>
</feature>
<dbReference type="GO" id="GO:0009432">
    <property type="term" value="P:SOS response"/>
    <property type="evidence" value="ECO:0007669"/>
    <property type="project" value="TreeGrafter"/>
</dbReference>
<proteinExistence type="inferred from homology"/>
<keyword evidence="10 17" id="KW-0227">DNA damage</keyword>
<keyword evidence="4 17" id="KW-0515">Mutator protein</keyword>
<evidence type="ECO:0000256" key="8">
    <source>
        <dbReference type="ARBA" id="ARBA00022705"/>
    </source>
</evidence>
<dbReference type="InterPro" id="IPR050116">
    <property type="entry name" value="DNA_polymerase-Y"/>
</dbReference>
<comment type="subunit">
    <text evidence="3 17">Monomer.</text>
</comment>
<evidence type="ECO:0000256" key="12">
    <source>
        <dbReference type="ARBA" id="ARBA00022932"/>
    </source>
</evidence>
<keyword evidence="5 17" id="KW-0963">Cytoplasm</keyword>
<feature type="site" description="Substrate discrimination" evidence="17">
    <location>
        <position position="51"/>
    </location>
</feature>
<feature type="region of interest" description="Disordered" evidence="18">
    <location>
        <begin position="417"/>
        <end position="462"/>
    </location>
</feature>
<dbReference type="SUPFAM" id="SSF100879">
    <property type="entry name" value="Lesion bypass DNA polymerase (Y-family), little finger domain"/>
    <property type="match status" value="1"/>
</dbReference>
<evidence type="ECO:0000313" key="20">
    <source>
        <dbReference type="EMBL" id="SHE69037.1"/>
    </source>
</evidence>
<comment type="function">
    <text evidence="15 17">Poorly processive, error-prone DNA polymerase involved in untargeted mutagenesis. Copies undamaged DNA at stalled replication forks, which arise in vivo from mismatched or misaligned primer ends. These misaligned primers can be extended by PolIV. Exhibits no 3'-5' exonuclease (proofreading) activity. May be involved in translesional synthesis, in conjunction with the beta clamp from PolIII.</text>
</comment>
<comment type="similarity">
    <text evidence="2 17">Belongs to the DNA polymerase type-Y family.</text>
</comment>
<dbReference type="Gene3D" id="3.40.1170.60">
    <property type="match status" value="1"/>
</dbReference>
<evidence type="ECO:0000313" key="21">
    <source>
        <dbReference type="Proteomes" id="UP000184533"/>
    </source>
</evidence>
<dbReference type="NCBIfam" id="NF002677">
    <property type="entry name" value="PRK02406.1"/>
    <property type="match status" value="1"/>
</dbReference>
<comment type="cofactor">
    <cofactor evidence="17">
        <name>Mg(2+)</name>
        <dbReference type="ChEBI" id="CHEBI:18420"/>
    </cofactor>
    <text evidence="17">Binds 2 magnesium ions per subunit.</text>
</comment>
<dbReference type="Pfam" id="PF00817">
    <property type="entry name" value="IMS"/>
    <property type="match status" value="1"/>
</dbReference>
<evidence type="ECO:0000256" key="1">
    <source>
        <dbReference type="ARBA" id="ARBA00004496"/>
    </source>
</evidence>
<protein>
    <recommendedName>
        <fullName evidence="17">DNA polymerase IV</fullName>
        <shortName evidence="17">Pol IV</shortName>
        <ecNumber evidence="17">2.7.7.7</ecNumber>
    </recommendedName>
</protein>
<keyword evidence="14 17" id="KW-0234">DNA repair</keyword>
<evidence type="ECO:0000256" key="3">
    <source>
        <dbReference type="ARBA" id="ARBA00011245"/>
    </source>
</evidence>
<dbReference type="Proteomes" id="UP000184533">
    <property type="component" value="Unassembled WGS sequence"/>
</dbReference>
<evidence type="ECO:0000256" key="5">
    <source>
        <dbReference type="ARBA" id="ARBA00022490"/>
    </source>
</evidence>
<dbReference type="GO" id="GO:0006261">
    <property type="term" value="P:DNA-templated DNA replication"/>
    <property type="evidence" value="ECO:0007669"/>
    <property type="project" value="UniProtKB-UniRule"/>
</dbReference>
<evidence type="ECO:0000256" key="15">
    <source>
        <dbReference type="ARBA" id="ARBA00025589"/>
    </source>
</evidence>
<dbReference type="EMBL" id="FQVC01000002">
    <property type="protein sequence ID" value="SHE69037.1"/>
    <property type="molecule type" value="Genomic_DNA"/>
</dbReference>
<dbReference type="InterPro" id="IPR043128">
    <property type="entry name" value="Rev_trsase/Diguanyl_cyclase"/>
</dbReference>
<keyword evidence="13 17" id="KW-0238">DNA-binding</keyword>
<keyword evidence="7 17" id="KW-0548">Nucleotidyltransferase</keyword>
<dbReference type="FunFam" id="3.30.1490.100:FF:000004">
    <property type="entry name" value="DNA polymerase IV"/>
    <property type="match status" value="1"/>
</dbReference>
<feature type="active site" evidence="17">
    <location>
        <position position="140"/>
    </location>
</feature>
<dbReference type="InterPro" id="IPR043502">
    <property type="entry name" value="DNA/RNA_pol_sf"/>
</dbReference>
<name>A0A1M4VJL7_9HYPH</name>
<dbReference type="InterPro" id="IPR022880">
    <property type="entry name" value="DNApol_IV"/>
</dbReference>
<evidence type="ECO:0000256" key="11">
    <source>
        <dbReference type="ARBA" id="ARBA00022842"/>
    </source>
</evidence>
<dbReference type="GO" id="GO:0006281">
    <property type="term" value="P:DNA repair"/>
    <property type="evidence" value="ECO:0007669"/>
    <property type="project" value="UniProtKB-UniRule"/>
</dbReference>
<evidence type="ECO:0000256" key="14">
    <source>
        <dbReference type="ARBA" id="ARBA00023204"/>
    </source>
</evidence>
<dbReference type="GO" id="GO:0042276">
    <property type="term" value="P:error-prone translesion synthesis"/>
    <property type="evidence" value="ECO:0007669"/>
    <property type="project" value="TreeGrafter"/>
</dbReference>
<dbReference type="PANTHER" id="PTHR11076">
    <property type="entry name" value="DNA REPAIR POLYMERASE UMUC / TRANSFERASE FAMILY MEMBER"/>
    <property type="match status" value="1"/>
</dbReference>
<dbReference type="OrthoDB" id="9808813at2"/>
<gene>
    <name evidence="17" type="primary">dinB</name>
    <name evidence="20" type="ORF">SAMN02745223_00908</name>
</gene>
<feature type="binding site" evidence="17">
    <location>
        <position position="139"/>
    </location>
    <ligand>
        <name>Mg(2+)</name>
        <dbReference type="ChEBI" id="CHEBI:18420"/>
    </ligand>
</feature>
<keyword evidence="11 17" id="KW-0460">Magnesium</keyword>
<evidence type="ECO:0000256" key="6">
    <source>
        <dbReference type="ARBA" id="ARBA00022679"/>
    </source>
</evidence>
<dbReference type="EC" id="2.7.7.7" evidence="17"/>
<evidence type="ECO:0000259" key="19">
    <source>
        <dbReference type="PROSITE" id="PS50173"/>
    </source>
</evidence>
<evidence type="ECO:0000256" key="2">
    <source>
        <dbReference type="ARBA" id="ARBA00010945"/>
    </source>
</evidence>
<dbReference type="NCBIfam" id="NF002751">
    <property type="entry name" value="PRK02794.1"/>
    <property type="match status" value="1"/>
</dbReference>
<sequence length="462" mass="49860">MAAPWLCRDCLAFGTAAAAPARCGTCGSPRIRSHEELFSLSIAHVDCDAFYASVEKRDDPSLRDKPLIIGGGVRGVVSTCCYIARQSGVRSAMPMFKARQLCPDAVIIRPNMAKYVEVSRRIRGYMDALTPLVEPLSIDEAFLDLNGTQALHKAPPALVLARFAKAVETDIGVSISVGLSHNKFLAKVASDLDKPRGFAVIGAAETVSFLAPKPISLIYGVGKVLAETLRKDGLVTIGQLQDEPPENLMRRYGEMGARLSRLARGEDSRRISTGGEMKTVSSETTFNSDISSLEALSTELLNVTERLSERLKAKNIVGDTVTLKLKSAGFRLRTRARHLMIPTQLTNVIYETGLQLLAREIDGTAFRLIGIGVSGIDTADGTDPADLLEPAVARKAAAERAMDRVRTRFGREAVVRGKLYKPRPDGGPAAATSPDASPVAETMRADADPTLTENDRTEGKIR</sequence>
<dbReference type="AlphaFoldDB" id="A0A1M4VJL7"/>
<dbReference type="GO" id="GO:0005829">
    <property type="term" value="C:cytosol"/>
    <property type="evidence" value="ECO:0007669"/>
    <property type="project" value="TreeGrafter"/>
</dbReference>
<keyword evidence="9 17" id="KW-0479">Metal-binding</keyword>
<evidence type="ECO:0000256" key="13">
    <source>
        <dbReference type="ARBA" id="ARBA00023125"/>
    </source>
</evidence>
<feature type="compositionally biased region" description="Basic and acidic residues" evidence="18">
    <location>
        <begin position="443"/>
        <end position="462"/>
    </location>
</feature>
<evidence type="ECO:0000256" key="18">
    <source>
        <dbReference type="SAM" id="MobiDB-lite"/>
    </source>
</evidence>
<keyword evidence="8 17" id="KW-0235">DNA replication</keyword>
<dbReference type="Gene3D" id="1.10.150.20">
    <property type="entry name" value="5' to 3' exonuclease, C-terminal subdomain"/>
    <property type="match status" value="1"/>
</dbReference>
<dbReference type="Gene3D" id="3.30.70.270">
    <property type="match status" value="1"/>
</dbReference>
<dbReference type="SUPFAM" id="SSF56672">
    <property type="entry name" value="DNA/RNA polymerases"/>
    <property type="match status" value="1"/>
</dbReference>
<evidence type="ECO:0000256" key="4">
    <source>
        <dbReference type="ARBA" id="ARBA00022457"/>
    </source>
</evidence>
<dbReference type="PROSITE" id="PS50173">
    <property type="entry name" value="UMUC"/>
    <property type="match status" value="1"/>
</dbReference>
<dbReference type="InterPro" id="IPR017961">
    <property type="entry name" value="DNA_pol_Y-fam_little_finger"/>
</dbReference>
<dbReference type="InterPro" id="IPR001126">
    <property type="entry name" value="UmuC"/>
</dbReference>
<accession>A0A1M4VJL7</accession>
<comment type="catalytic activity">
    <reaction evidence="16 17">
        <text>DNA(n) + a 2'-deoxyribonucleoside 5'-triphosphate = DNA(n+1) + diphosphate</text>
        <dbReference type="Rhea" id="RHEA:22508"/>
        <dbReference type="Rhea" id="RHEA-COMP:17339"/>
        <dbReference type="Rhea" id="RHEA-COMP:17340"/>
        <dbReference type="ChEBI" id="CHEBI:33019"/>
        <dbReference type="ChEBI" id="CHEBI:61560"/>
        <dbReference type="ChEBI" id="CHEBI:173112"/>
        <dbReference type="EC" id="2.7.7.7"/>
    </reaction>
</comment>
<dbReference type="InterPro" id="IPR036775">
    <property type="entry name" value="DNA_pol_Y-fam_lit_finger_sf"/>
</dbReference>
<dbReference type="GO" id="GO:0003684">
    <property type="term" value="F:damaged DNA binding"/>
    <property type="evidence" value="ECO:0007669"/>
    <property type="project" value="InterPro"/>
</dbReference>
<reference evidence="20 21" key="1">
    <citation type="submission" date="2016-11" db="EMBL/GenBank/DDBJ databases">
        <authorList>
            <person name="Jaros S."/>
            <person name="Januszkiewicz K."/>
            <person name="Wedrychowicz H."/>
        </authorList>
    </citation>
    <scope>NUCLEOTIDE SEQUENCE [LARGE SCALE GENOMIC DNA]</scope>
    <source>
        <strain evidence="20 21">DSM 17137</strain>
    </source>
</reference>
<dbReference type="PANTHER" id="PTHR11076:SF33">
    <property type="entry name" value="DNA POLYMERASE KAPPA"/>
    <property type="match status" value="1"/>
</dbReference>
<feature type="domain" description="UmuC" evidence="19">
    <location>
        <begin position="42"/>
        <end position="222"/>
    </location>
</feature>
<keyword evidence="6 17" id="KW-0808">Transferase</keyword>
<dbReference type="FunFam" id="3.40.1170.60:FF:000001">
    <property type="entry name" value="DNA polymerase IV"/>
    <property type="match status" value="1"/>
</dbReference>
<dbReference type="HAMAP" id="MF_01113">
    <property type="entry name" value="DNApol_IV"/>
    <property type="match status" value="1"/>
</dbReference>
<dbReference type="GO" id="GO:0003887">
    <property type="term" value="F:DNA-directed DNA polymerase activity"/>
    <property type="evidence" value="ECO:0007669"/>
    <property type="project" value="UniProtKB-UniRule"/>
</dbReference>